<comment type="similarity">
    <text evidence="1">Belongs to the metallothionein superfamily. Type 2 family.</text>
</comment>
<name>A0AAV4ETY4_9GAST</name>
<keyword evidence="2" id="KW-0104">Cadmium</keyword>
<evidence type="ECO:0000313" key="6">
    <source>
        <dbReference type="EMBL" id="GFR64468.1"/>
    </source>
</evidence>
<protein>
    <submittedName>
        <fullName evidence="6">Metallothionein</fullName>
    </submittedName>
</protein>
<dbReference type="InterPro" id="IPR001008">
    <property type="entry name" value="Metalthion_mollusc"/>
</dbReference>
<evidence type="ECO:0000256" key="1">
    <source>
        <dbReference type="ARBA" id="ARBA00005508"/>
    </source>
</evidence>
<feature type="compositionally biased region" description="Basic and acidic residues" evidence="5">
    <location>
        <begin position="206"/>
        <end position="219"/>
    </location>
</feature>
<evidence type="ECO:0000256" key="2">
    <source>
        <dbReference type="ARBA" id="ARBA00022539"/>
    </source>
</evidence>
<feature type="region of interest" description="Disordered" evidence="5">
    <location>
        <begin position="201"/>
        <end position="241"/>
    </location>
</feature>
<keyword evidence="3" id="KW-0479">Metal-binding</keyword>
<gene>
    <name evidence="6" type="ORF">ElyMa_001923300</name>
</gene>
<dbReference type="Proteomes" id="UP000762676">
    <property type="component" value="Unassembled WGS sequence"/>
</dbReference>
<dbReference type="EMBL" id="BMAT01003899">
    <property type="protein sequence ID" value="GFR64468.1"/>
    <property type="molecule type" value="Genomic_DNA"/>
</dbReference>
<organism evidence="6 7">
    <name type="scientific">Elysia marginata</name>
    <dbReference type="NCBI Taxonomy" id="1093978"/>
    <lineage>
        <taxon>Eukaryota</taxon>
        <taxon>Metazoa</taxon>
        <taxon>Spiralia</taxon>
        <taxon>Lophotrochozoa</taxon>
        <taxon>Mollusca</taxon>
        <taxon>Gastropoda</taxon>
        <taxon>Heterobranchia</taxon>
        <taxon>Euthyneura</taxon>
        <taxon>Panpulmonata</taxon>
        <taxon>Sacoglossa</taxon>
        <taxon>Placobranchoidea</taxon>
        <taxon>Plakobranchidae</taxon>
        <taxon>Elysia</taxon>
    </lineage>
</organism>
<keyword evidence="7" id="KW-1185">Reference proteome</keyword>
<evidence type="ECO:0000313" key="7">
    <source>
        <dbReference type="Proteomes" id="UP000762676"/>
    </source>
</evidence>
<comment type="caution">
    <text evidence="6">The sequence shown here is derived from an EMBL/GenBank/DDBJ whole genome shotgun (WGS) entry which is preliminary data.</text>
</comment>
<accession>A0AAV4ETY4</accession>
<sequence>MLEFGWGLVDDFGRFRGEGCVVLFPCAKVTTARAMEVRGAKLIILLSSHEKCRVHVNPIIRPIHSQFTHNPEDFISNFVRTSLKSTASQSCSYSLVKVLSDFTNMSGRGPLCTAGCTNDPCNCGDNCQCGDGCSCKSCACSCETECKSNKEKCNKGHSGCTCDTTCSCRTNFAICLKATALGEAEDGPWSVLVGEVTWHKAPPTRRSSELSHGKGRRLDMSTIAKPQEEAESKMRESEQAP</sequence>
<evidence type="ECO:0000256" key="4">
    <source>
        <dbReference type="ARBA" id="ARBA00022851"/>
    </source>
</evidence>
<keyword evidence="4" id="KW-0480">Metal-thiolate cluster</keyword>
<reference evidence="6 7" key="1">
    <citation type="journal article" date="2021" name="Elife">
        <title>Chloroplast acquisition without the gene transfer in kleptoplastic sea slugs, Plakobranchus ocellatus.</title>
        <authorList>
            <person name="Maeda T."/>
            <person name="Takahashi S."/>
            <person name="Yoshida T."/>
            <person name="Shimamura S."/>
            <person name="Takaki Y."/>
            <person name="Nagai Y."/>
            <person name="Toyoda A."/>
            <person name="Suzuki Y."/>
            <person name="Arimoto A."/>
            <person name="Ishii H."/>
            <person name="Satoh N."/>
            <person name="Nishiyama T."/>
            <person name="Hasebe M."/>
            <person name="Maruyama T."/>
            <person name="Minagawa J."/>
            <person name="Obokata J."/>
            <person name="Shigenobu S."/>
        </authorList>
    </citation>
    <scope>NUCLEOTIDE SEQUENCE [LARGE SCALE GENOMIC DNA]</scope>
</reference>
<dbReference type="AlphaFoldDB" id="A0AAV4ETY4"/>
<proteinExistence type="inferred from homology"/>
<dbReference type="GO" id="GO:0046872">
    <property type="term" value="F:metal ion binding"/>
    <property type="evidence" value="ECO:0007669"/>
    <property type="project" value="UniProtKB-KW"/>
</dbReference>
<evidence type="ECO:0000256" key="5">
    <source>
        <dbReference type="SAM" id="MobiDB-lite"/>
    </source>
</evidence>
<dbReference type="PRINTS" id="PR00875">
    <property type="entry name" value="MTMOLLUSC"/>
</dbReference>
<evidence type="ECO:0000256" key="3">
    <source>
        <dbReference type="ARBA" id="ARBA00022723"/>
    </source>
</evidence>
<feature type="compositionally biased region" description="Basic and acidic residues" evidence="5">
    <location>
        <begin position="226"/>
        <end position="241"/>
    </location>
</feature>